<evidence type="ECO:0000256" key="7">
    <source>
        <dbReference type="SAM" id="Phobius"/>
    </source>
</evidence>
<keyword evidence="2 5" id="KW-0378">Hydrolase</keyword>
<sequence length="925" mass="103294">MDVPGNTGTEYLASTLVLATCIAAVFVVGACIYKWLKKTTASDTRPSISMEGVSGAEQTDGEGMLAFFKDDLSGFGFGQPATSAKDIVVGGEDTLYYLISGAVEVYFKNGLVTTKRKDYFVVPTQWLTAPTIKPELTYLIKAQSHFYAITHWRAQERIQYVVLNRFFRGALYTLFNYLEVPAEVHDIKQIGLPESIDAAAVEKHLKRAVELGRKIKQITILGHVEEIDGSSMYFFLTGGVTISYRGRRVAVGPGSIVGCVNRTTKLHCARKVFGSEYQVAVIQLHPQATTSTAAMLKIATEYGAQGFSSLLQLTEASIDWKILEPGERLSSPANTTVKLISSGYFIKEGDVKYFGIGSGRILFEKEAMLSQATPYVAISTRLSEVIEVPADYISLVMQVFPSVSVDLYKRILSRTGVEEELDLPTVISLVSNDPQETQIEIFAYFLSLEINKDDNCMVLSSSMLEEEFGSHLYTPIAPILMVSLLASLQSEHSFVLVPINTAPALCSSRSALKLSEIVFYVLVNGDQKEIEMERLWCKIDSVILHRDSKRSVSSGRYYGQRHHVEFPAIDVPLSVIKHQAEEKIRDQGRRPHCAFDTDPAVEMLPPFPLTDLERFLRTLKGENVGLVLGGGGARGIAHIGIIQALEEAGVPIDAIGGTSMGAFVGAVYAESCSNREVFSKSKKFCGLMGSIWRILLDLTYPICSMFTGKTFNWGLRRIFKTRKIENLWLPYYCITTDIALFEEKVHRFGTLWRYVRASMSLSGYLPPVCDKGSLLLDGGYMNNVPADAMRSMGIRNIIAVDVGSEVESNYDNYGDSLNGFYILFQRLFGTKRFLSLTEIQYRLAYITSTHKERTLRSDVAIKYIRPDLTGYRTMDFKQFEEIVAHGYQYGKKTIREWKSTGEYAQLTNPGNRAQRKRRERSGALW</sequence>
<feature type="transmembrane region" description="Helical" evidence="7">
    <location>
        <begin position="12"/>
        <end position="36"/>
    </location>
</feature>
<dbReference type="OrthoDB" id="421051at2759"/>
<gene>
    <name evidence="9" type="ORF">NEDG_00406</name>
</gene>
<feature type="short sequence motif" description="GXGXXG" evidence="5">
    <location>
        <begin position="630"/>
        <end position="635"/>
    </location>
</feature>
<dbReference type="Proteomes" id="UP000185944">
    <property type="component" value="Unassembled WGS sequence"/>
</dbReference>
<dbReference type="PANTHER" id="PTHR14226:SF29">
    <property type="entry name" value="NEUROPATHY TARGET ESTERASE SWS"/>
    <property type="match status" value="1"/>
</dbReference>
<dbReference type="AlphaFoldDB" id="A0A177EKE8"/>
<dbReference type="InterPro" id="IPR002641">
    <property type="entry name" value="PNPLA_dom"/>
</dbReference>
<evidence type="ECO:0000259" key="8">
    <source>
        <dbReference type="PROSITE" id="PS51635"/>
    </source>
</evidence>
<dbReference type="PROSITE" id="PS01237">
    <property type="entry name" value="UPF0028"/>
    <property type="match status" value="1"/>
</dbReference>
<feature type="active site" description="Nucleophile" evidence="5">
    <location>
        <position position="659"/>
    </location>
</feature>
<protein>
    <submittedName>
        <fullName evidence="9">Lysophospholipid hydrolase</fullName>
    </submittedName>
</protein>
<dbReference type="RefSeq" id="XP_067545532.1">
    <property type="nucleotide sequence ID" value="XM_067687824.1"/>
</dbReference>
<dbReference type="VEuPathDB" id="MicrosporidiaDB:NEDG_00406"/>
<keyword evidence="7" id="KW-1133">Transmembrane helix</keyword>
<keyword evidence="4 5" id="KW-0443">Lipid metabolism</keyword>
<evidence type="ECO:0000256" key="1">
    <source>
        <dbReference type="ARBA" id="ARBA00006636"/>
    </source>
</evidence>
<evidence type="ECO:0000256" key="5">
    <source>
        <dbReference type="PROSITE-ProRule" id="PRU01161"/>
    </source>
</evidence>
<dbReference type="GO" id="GO:0016042">
    <property type="term" value="P:lipid catabolic process"/>
    <property type="evidence" value="ECO:0007669"/>
    <property type="project" value="UniProtKB-UniRule"/>
</dbReference>
<accession>A0A177EKE8</accession>
<evidence type="ECO:0000313" key="9">
    <source>
        <dbReference type="EMBL" id="OAG31931.1"/>
    </source>
</evidence>
<dbReference type="EMBL" id="LTDL01000014">
    <property type="protein sequence ID" value="OAG31931.1"/>
    <property type="molecule type" value="Genomic_DNA"/>
</dbReference>
<keyword evidence="7" id="KW-0812">Transmembrane</keyword>
<name>A0A177EKE8_9MICR</name>
<dbReference type="SUPFAM" id="SSF52151">
    <property type="entry name" value="FabD/lysophospholipase-like"/>
    <property type="match status" value="1"/>
</dbReference>
<evidence type="ECO:0000313" key="10">
    <source>
        <dbReference type="Proteomes" id="UP000185944"/>
    </source>
</evidence>
<feature type="short sequence motif" description="DGA/G" evidence="5">
    <location>
        <begin position="777"/>
        <end position="779"/>
    </location>
</feature>
<dbReference type="InterPro" id="IPR050301">
    <property type="entry name" value="NTE"/>
</dbReference>
<dbReference type="PANTHER" id="PTHR14226">
    <property type="entry name" value="NEUROPATHY TARGET ESTERASE/SWISS CHEESE D.MELANOGASTER"/>
    <property type="match status" value="1"/>
</dbReference>
<keyword evidence="10" id="KW-1185">Reference proteome</keyword>
<evidence type="ECO:0000256" key="4">
    <source>
        <dbReference type="ARBA" id="ARBA00023098"/>
    </source>
</evidence>
<dbReference type="Pfam" id="PF01734">
    <property type="entry name" value="Patatin"/>
    <property type="match status" value="1"/>
</dbReference>
<comment type="similarity">
    <text evidence="1">Belongs to the NTE family.</text>
</comment>
<dbReference type="GeneID" id="93646756"/>
<feature type="short sequence motif" description="GXSXG" evidence="5">
    <location>
        <begin position="657"/>
        <end position="661"/>
    </location>
</feature>
<dbReference type="GO" id="GO:0046470">
    <property type="term" value="P:phosphatidylcholine metabolic process"/>
    <property type="evidence" value="ECO:0007669"/>
    <property type="project" value="InterPro"/>
</dbReference>
<proteinExistence type="inferred from homology"/>
<feature type="region of interest" description="Disordered" evidence="6">
    <location>
        <begin position="905"/>
        <end position="925"/>
    </location>
</feature>
<evidence type="ECO:0000256" key="3">
    <source>
        <dbReference type="ARBA" id="ARBA00022963"/>
    </source>
</evidence>
<organism evidence="9 10">
    <name type="scientific">Nematocida displodere</name>
    <dbReference type="NCBI Taxonomy" id="1805483"/>
    <lineage>
        <taxon>Eukaryota</taxon>
        <taxon>Fungi</taxon>
        <taxon>Fungi incertae sedis</taxon>
        <taxon>Microsporidia</taxon>
        <taxon>Nematocida</taxon>
    </lineage>
</organism>
<dbReference type="GO" id="GO:0004622">
    <property type="term" value="F:phosphatidylcholine lysophospholipase activity"/>
    <property type="evidence" value="ECO:0007669"/>
    <property type="project" value="InterPro"/>
</dbReference>
<evidence type="ECO:0000256" key="6">
    <source>
        <dbReference type="SAM" id="MobiDB-lite"/>
    </source>
</evidence>
<comment type="caution">
    <text evidence="9">The sequence shown here is derived from an EMBL/GenBank/DDBJ whole genome shotgun (WGS) entry which is preliminary data.</text>
</comment>
<dbReference type="GO" id="GO:0005783">
    <property type="term" value="C:endoplasmic reticulum"/>
    <property type="evidence" value="ECO:0007669"/>
    <property type="project" value="TreeGrafter"/>
</dbReference>
<evidence type="ECO:0000256" key="2">
    <source>
        <dbReference type="ARBA" id="ARBA00022801"/>
    </source>
</evidence>
<keyword evidence="3 5" id="KW-0442">Lipid degradation</keyword>
<keyword evidence="7" id="KW-0472">Membrane</keyword>
<dbReference type="STRING" id="1805483.A0A177EKE8"/>
<reference evidence="9 10" key="1">
    <citation type="submission" date="2016-02" db="EMBL/GenBank/DDBJ databases">
        <title>Discovery of a natural microsporidian pathogen with a broad tissue tropism in Caenorhabditis elegans.</title>
        <authorList>
            <person name="Luallen R.J."/>
            <person name="Reinke A.W."/>
            <person name="Tong L."/>
            <person name="Botts M.R."/>
            <person name="Felix M.-A."/>
            <person name="Troemel E.R."/>
        </authorList>
    </citation>
    <scope>NUCLEOTIDE SEQUENCE [LARGE SCALE GENOMIC DNA]</scope>
    <source>
        <strain evidence="9 10">JUm2807</strain>
    </source>
</reference>
<dbReference type="InterPro" id="IPR016035">
    <property type="entry name" value="Acyl_Trfase/lysoPLipase"/>
</dbReference>
<dbReference type="InterPro" id="IPR001423">
    <property type="entry name" value="LysoPLipase_patatin_CS"/>
</dbReference>
<dbReference type="PROSITE" id="PS51635">
    <property type="entry name" value="PNPLA"/>
    <property type="match status" value="1"/>
</dbReference>
<feature type="domain" description="PNPLA" evidence="8">
    <location>
        <begin position="626"/>
        <end position="790"/>
    </location>
</feature>
<feature type="active site" description="Proton acceptor" evidence="5">
    <location>
        <position position="777"/>
    </location>
</feature>
<dbReference type="Gene3D" id="3.40.1090.10">
    <property type="entry name" value="Cytosolic phospholipase A2 catalytic domain"/>
    <property type="match status" value="1"/>
</dbReference>